<dbReference type="Gene3D" id="3.10.180.10">
    <property type="entry name" value="2,3-Dihydroxybiphenyl 1,2-Dioxygenase, domain 1"/>
    <property type="match status" value="1"/>
</dbReference>
<dbReference type="InterPro" id="IPR041581">
    <property type="entry name" value="Glyoxalase_6"/>
</dbReference>
<protein>
    <recommendedName>
        <fullName evidence="5">VOC domain-containing protein</fullName>
    </recommendedName>
</protein>
<dbReference type="Proteomes" id="UP000494119">
    <property type="component" value="Unassembled WGS sequence"/>
</dbReference>
<evidence type="ECO:0000313" key="4">
    <source>
        <dbReference type="Proteomes" id="UP000494119"/>
    </source>
</evidence>
<dbReference type="Pfam" id="PF03992">
    <property type="entry name" value="ABM"/>
    <property type="match status" value="1"/>
</dbReference>
<accession>A0A6J5GUD1</accession>
<evidence type="ECO:0008006" key="5">
    <source>
        <dbReference type="Google" id="ProtNLM"/>
    </source>
</evidence>
<dbReference type="PANTHER" id="PTHR33993">
    <property type="entry name" value="GLYOXALASE-RELATED"/>
    <property type="match status" value="1"/>
</dbReference>
<dbReference type="SUPFAM" id="SSF54909">
    <property type="entry name" value="Dimeric alpha+beta barrel"/>
    <property type="match status" value="1"/>
</dbReference>
<evidence type="ECO:0000259" key="1">
    <source>
        <dbReference type="PROSITE" id="PS51725"/>
    </source>
</evidence>
<dbReference type="Pfam" id="PF18029">
    <property type="entry name" value="Glyoxalase_6"/>
    <property type="match status" value="1"/>
</dbReference>
<dbReference type="CDD" id="cd07247">
    <property type="entry name" value="SgaA_N_like"/>
    <property type="match status" value="1"/>
</dbReference>
<dbReference type="AlphaFoldDB" id="A0A6J5GUD1"/>
<proteinExistence type="predicted"/>
<evidence type="ECO:0000313" key="3">
    <source>
        <dbReference type="EMBL" id="CAB3806326.1"/>
    </source>
</evidence>
<name>A0A6J5GUD1_9BURK</name>
<dbReference type="EMBL" id="CADIKL010000049">
    <property type="protein sequence ID" value="CAB3806326.1"/>
    <property type="molecule type" value="Genomic_DNA"/>
</dbReference>
<reference evidence="3 4" key="1">
    <citation type="submission" date="2020-04" db="EMBL/GenBank/DDBJ databases">
        <authorList>
            <person name="De Canck E."/>
        </authorList>
    </citation>
    <scope>NUCLEOTIDE SEQUENCE [LARGE SCALE GENOMIC DNA]</scope>
    <source>
        <strain evidence="3 4">LMG 28688</strain>
    </source>
</reference>
<evidence type="ECO:0000259" key="2">
    <source>
        <dbReference type="PROSITE" id="PS51819"/>
    </source>
</evidence>
<organism evidence="3 4">
    <name type="scientific">Paraburkholderia caffeinitolerans</name>
    <dbReference type="NCBI Taxonomy" id="1723730"/>
    <lineage>
        <taxon>Bacteria</taxon>
        <taxon>Pseudomonadati</taxon>
        <taxon>Pseudomonadota</taxon>
        <taxon>Betaproteobacteria</taxon>
        <taxon>Burkholderiales</taxon>
        <taxon>Burkholderiaceae</taxon>
        <taxon>Paraburkholderia</taxon>
    </lineage>
</organism>
<gene>
    <name evidence="3" type="ORF">LMG28688_06335</name>
</gene>
<sequence length="259" mass="28408">MSPSDARTVSLTSNWFIRPGCEEAADAALRELAHDVEREEPDTLTYLVHRPWRGTEQLQTLPPVDPLSVLFFETYRNADAFLRHVSGPVFTSFVQQHGNLFVQSDGKPFTTVEFLETRAGFVRTTQVSHVSGASAAEAAANLHPSVMFEIIASDQATLKTFYSGVFGWQYSTGTAGFAYIPFPARVTPLLGGIGQTEPNTPGYEPGKNFYLRVDDLEAAIARVLAHGGQRYVDPVSVDGYTFAMVKDPEGNTIGLIKPF</sequence>
<dbReference type="PROSITE" id="PS51819">
    <property type="entry name" value="VOC"/>
    <property type="match status" value="1"/>
</dbReference>
<dbReference type="RefSeq" id="WP_175197891.1">
    <property type="nucleotide sequence ID" value="NZ_CADIKL010000049.1"/>
</dbReference>
<dbReference type="InterPro" id="IPR052164">
    <property type="entry name" value="Anthracycline_SecMetBiosynth"/>
</dbReference>
<feature type="domain" description="ABM" evidence="1">
    <location>
        <begin position="9"/>
        <end position="114"/>
    </location>
</feature>
<feature type="domain" description="VOC" evidence="2">
    <location>
        <begin position="144"/>
        <end position="258"/>
    </location>
</feature>
<dbReference type="Gene3D" id="3.30.70.100">
    <property type="match status" value="1"/>
</dbReference>
<dbReference type="InterPro" id="IPR011008">
    <property type="entry name" value="Dimeric_a/b-barrel"/>
</dbReference>
<dbReference type="PROSITE" id="PS51725">
    <property type="entry name" value="ABM"/>
    <property type="match status" value="1"/>
</dbReference>
<keyword evidence="4" id="KW-1185">Reference proteome</keyword>
<dbReference type="InterPro" id="IPR007138">
    <property type="entry name" value="ABM_dom"/>
</dbReference>
<dbReference type="InterPro" id="IPR029068">
    <property type="entry name" value="Glyas_Bleomycin-R_OHBP_Dase"/>
</dbReference>
<dbReference type="InterPro" id="IPR037523">
    <property type="entry name" value="VOC_core"/>
</dbReference>
<dbReference type="SUPFAM" id="SSF54593">
    <property type="entry name" value="Glyoxalase/Bleomycin resistance protein/Dihydroxybiphenyl dioxygenase"/>
    <property type="match status" value="1"/>
</dbReference>